<feature type="compositionally biased region" description="Basic and acidic residues" evidence="10">
    <location>
        <begin position="456"/>
        <end position="470"/>
    </location>
</feature>
<evidence type="ECO:0000259" key="12">
    <source>
        <dbReference type="PROSITE" id="PS51194"/>
    </source>
</evidence>
<keyword evidence="15" id="KW-1185">Reference proteome</keyword>
<reference evidence="13" key="2">
    <citation type="submission" date="2019-11" db="EMBL/GenBank/DDBJ databases">
        <title>Improved Assembly of Tolypothrix boutellei genome.</title>
        <authorList>
            <person name="Sarangi A.N."/>
            <person name="Mukherjee M."/>
            <person name="Ghosh S."/>
            <person name="Singh D."/>
            <person name="Das A."/>
            <person name="Kant S."/>
            <person name="Prusty A."/>
            <person name="Tripathy S."/>
        </authorList>
    </citation>
    <scope>NUCLEOTIDE SEQUENCE</scope>
    <source>
        <strain evidence="13">VB521301</strain>
    </source>
</reference>
<dbReference type="GO" id="GO:0004386">
    <property type="term" value="F:helicase activity"/>
    <property type="evidence" value="ECO:0007669"/>
    <property type="project" value="UniProtKB-KW"/>
</dbReference>
<keyword evidence="3" id="KW-0378">Hydrolase</keyword>
<gene>
    <name evidence="14" type="ORF">DA73_0231485</name>
    <name evidence="13" type="ORF">DA73_0400007475</name>
</gene>
<evidence type="ECO:0000256" key="4">
    <source>
        <dbReference type="ARBA" id="ARBA00022806"/>
    </source>
</evidence>
<dbReference type="SMART" id="SM00490">
    <property type="entry name" value="HELICc"/>
    <property type="match status" value="1"/>
</dbReference>
<dbReference type="Pfam" id="PF04851">
    <property type="entry name" value="ResIII"/>
    <property type="match status" value="1"/>
</dbReference>
<dbReference type="GO" id="GO:0016787">
    <property type="term" value="F:hydrolase activity"/>
    <property type="evidence" value="ECO:0007669"/>
    <property type="project" value="UniProtKB-KW"/>
</dbReference>
<reference evidence="14" key="1">
    <citation type="journal article" date="2015" name="Genome Announc.">
        <title>Draft Genome Sequence of Tolypothrix boutellei Strain VB521301.</title>
        <authorList>
            <person name="Chandrababunaidu M.M."/>
            <person name="Singh D."/>
            <person name="Sen D."/>
            <person name="Bhan S."/>
            <person name="Das S."/>
            <person name="Gupta A."/>
            <person name="Adhikary S.P."/>
            <person name="Tripathy S."/>
        </authorList>
    </citation>
    <scope>NUCLEOTIDE SEQUENCE</scope>
    <source>
        <strain evidence="14">VB521301</strain>
    </source>
</reference>
<evidence type="ECO:0000256" key="8">
    <source>
        <dbReference type="ARBA" id="ARBA00034808"/>
    </source>
</evidence>
<dbReference type="RefSeq" id="WP_038087378.1">
    <property type="nucleotide sequence ID" value="NZ_JHEG04000001.1"/>
</dbReference>
<dbReference type="InterPro" id="IPR027417">
    <property type="entry name" value="P-loop_NTPase"/>
</dbReference>
<evidence type="ECO:0000259" key="11">
    <source>
        <dbReference type="PROSITE" id="PS51192"/>
    </source>
</evidence>
<dbReference type="PROSITE" id="PS51194">
    <property type="entry name" value="HELICASE_CTER"/>
    <property type="match status" value="1"/>
</dbReference>
<dbReference type="EMBL" id="JHEG02000058">
    <property type="protein sequence ID" value="KIE08991.1"/>
    <property type="molecule type" value="Genomic_DNA"/>
</dbReference>
<feature type="region of interest" description="Disordered" evidence="10">
    <location>
        <begin position="445"/>
        <end position="503"/>
    </location>
</feature>
<evidence type="ECO:0000313" key="14">
    <source>
        <dbReference type="EMBL" id="KIE08991.1"/>
    </source>
</evidence>
<evidence type="ECO:0000313" key="15">
    <source>
        <dbReference type="Proteomes" id="UP000029738"/>
    </source>
</evidence>
<dbReference type="OrthoDB" id="9802848at2"/>
<dbReference type="EMBL" id="JHEG04000001">
    <property type="protein sequence ID" value="KAF3885317.1"/>
    <property type="molecule type" value="Genomic_DNA"/>
</dbReference>
<evidence type="ECO:0000256" key="2">
    <source>
        <dbReference type="ARBA" id="ARBA00022741"/>
    </source>
</evidence>
<dbReference type="InterPro" id="IPR040699">
    <property type="entry name" value="XPB_DRD"/>
</dbReference>
<dbReference type="InterPro" id="IPR032438">
    <property type="entry name" value="ERCC3_RAD25_C"/>
</dbReference>
<evidence type="ECO:0000256" key="3">
    <source>
        <dbReference type="ARBA" id="ARBA00022801"/>
    </source>
</evidence>
<dbReference type="GO" id="GO:0003677">
    <property type="term" value="F:DNA binding"/>
    <property type="evidence" value="ECO:0007669"/>
    <property type="project" value="InterPro"/>
</dbReference>
<evidence type="ECO:0000256" key="10">
    <source>
        <dbReference type="SAM" id="MobiDB-lite"/>
    </source>
</evidence>
<comment type="catalytic activity">
    <reaction evidence="9">
        <text>ATP + H2O = ADP + phosphate + H(+)</text>
        <dbReference type="Rhea" id="RHEA:13065"/>
        <dbReference type="ChEBI" id="CHEBI:15377"/>
        <dbReference type="ChEBI" id="CHEBI:15378"/>
        <dbReference type="ChEBI" id="CHEBI:30616"/>
        <dbReference type="ChEBI" id="CHEBI:43474"/>
        <dbReference type="ChEBI" id="CHEBI:456216"/>
        <dbReference type="EC" id="5.6.2.4"/>
    </reaction>
</comment>
<feature type="domain" description="Helicase ATP-binding" evidence="11">
    <location>
        <begin position="88"/>
        <end position="233"/>
    </location>
</feature>
<accession>A0A0C1N8T2</accession>
<protein>
    <recommendedName>
        <fullName evidence="8">DNA 3'-5' helicase</fullName>
        <ecNumber evidence="8">5.6.2.4</ecNumber>
    </recommendedName>
</protein>
<dbReference type="GO" id="GO:0005524">
    <property type="term" value="F:ATP binding"/>
    <property type="evidence" value="ECO:0007669"/>
    <property type="project" value="UniProtKB-KW"/>
</dbReference>
<comment type="catalytic activity">
    <reaction evidence="7">
        <text>Couples ATP hydrolysis with the unwinding of duplex DNA by translocating in the 3'-5' direction.</text>
        <dbReference type="EC" id="5.6.2.4"/>
    </reaction>
</comment>
<dbReference type="PRINTS" id="PR00851">
    <property type="entry name" value="XRODRMPGMNTB"/>
</dbReference>
<evidence type="ECO:0000313" key="13">
    <source>
        <dbReference type="EMBL" id="KAF3885317.1"/>
    </source>
</evidence>
<organism evidence="14">
    <name type="scientific">Tolypothrix bouteillei VB521301</name>
    <dbReference type="NCBI Taxonomy" id="1479485"/>
    <lineage>
        <taxon>Bacteria</taxon>
        <taxon>Bacillati</taxon>
        <taxon>Cyanobacteriota</taxon>
        <taxon>Cyanophyceae</taxon>
        <taxon>Nostocales</taxon>
        <taxon>Tolypothrichaceae</taxon>
        <taxon>Tolypothrix</taxon>
    </lineage>
</organism>
<evidence type="ECO:0000256" key="5">
    <source>
        <dbReference type="ARBA" id="ARBA00022840"/>
    </source>
</evidence>
<comment type="similarity">
    <text evidence="1">Belongs to the helicase family. RAD25/XPB subfamily.</text>
</comment>
<dbReference type="Gene3D" id="6.10.140.1180">
    <property type="match status" value="1"/>
</dbReference>
<evidence type="ECO:0000256" key="6">
    <source>
        <dbReference type="ARBA" id="ARBA00023235"/>
    </source>
</evidence>
<dbReference type="EC" id="5.6.2.4" evidence="8"/>
<evidence type="ECO:0000256" key="7">
    <source>
        <dbReference type="ARBA" id="ARBA00034617"/>
    </source>
</evidence>
<dbReference type="InterPro" id="IPR001650">
    <property type="entry name" value="Helicase_C-like"/>
</dbReference>
<dbReference type="Pfam" id="PF00271">
    <property type="entry name" value="Helicase_C"/>
    <property type="match status" value="1"/>
</dbReference>
<name>A0A0C1N8T2_9CYAN</name>
<dbReference type="Gene3D" id="3.40.1170.30">
    <property type="match status" value="1"/>
</dbReference>
<dbReference type="Gene3D" id="3.40.50.300">
    <property type="entry name" value="P-loop containing nucleotide triphosphate hydrolases"/>
    <property type="match status" value="2"/>
</dbReference>
<dbReference type="PROSITE" id="PS51192">
    <property type="entry name" value="HELICASE_ATP_BIND_1"/>
    <property type="match status" value="1"/>
</dbReference>
<dbReference type="InterPro" id="IPR006935">
    <property type="entry name" value="Helicase/UvrB_N"/>
</dbReference>
<dbReference type="SUPFAM" id="SSF52540">
    <property type="entry name" value="P-loop containing nucleoside triphosphate hydrolases"/>
    <property type="match status" value="1"/>
</dbReference>
<dbReference type="Proteomes" id="UP000029738">
    <property type="component" value="Unassembled WGS sequence"/>
</dbReference>
<keyword evidence="4 14" id="KW-0347">Helicase</keyword>
<evidence type="ECO:0000256" key="9">
    <source>
        <dbReference type="ARBA" id="ARBA00048988"/>
    </source>
</evidence>
<dbReference type="InterPro" id="IPR014001">
    <property type="entry name" value="Helicase_ATP-bd"/>
</dbReference>
<dbReference type="CDD" id="cd17926">
    <property type="entry name" value="DEXHc_RE"/>
    <property type="match status" value="1"/>
</dbReference>
<sequence length="503" mass="56510">MGRTPTLTFDRGTLILHPPPRGKGWMDFATWDDRVEKFRIPAIQYRPLVEALQAENTSFIDEAKEFYPIELASSLEMEPYPHQSEALAAWKLAGRQGVVVLPTAAGKTYLAQMAMQSTPRTTLIVVPTLDLMHQWYAHLKAAFPDAEVGLLGGGSRDKTPILVSTYDSAAIHAETLGDRYALLIFDECHHLPTDFNRVIAEYAIAPYRLGLSATPERTDGKHADLNILIGPEVYRKRAEELAGKALAEHEIVQIKVKLSQQEREKYNQLIQTRNDFLKESKISLGSMQGWQRFVQMSARSQAGRRAMLAHREAKEIALGTDGKLRILLDLLTQHYPERVLIFTADNATVYRISQELLIPAITHQTPVKERHEILTKFREGEYRTLVASHVLNEGVDVPSASVAIILSGTGSAREYIQRLGRVLRRGKEGNKQAVLYEVVAENTTEEGTSARRRGVERKQRSKESGERGRENLQVVYGSGQGKSYKAAEQLDLNYKTENPESKI</sequence>
<keyword evidence="2" id="KW-0547">Nucleotide-binding</keyword>
<proteinExistence type="inferred from homology"/>
<feature type="domain" description="Helicase C-terminal" evidence="12">
    <location>
        <begin position="323"/>
        <end position="473"/>
    </location>
</feature>
<dbReference type="Pfam" id="PF18458">
    <property type="entry name" value="XPB_DRD"/>
    <property type="match status" value="1"/>
</dbReference>
<comment type="caution">
    <text evidence="14">The sequence shown here is derived from an EMBL/GenBank/DDBJ whole genome shotgun (WGS) entry which is preliminary data.</text>
</comment>
<dbReference type="InterPro" id="IPR050615">
    <property type="entry name" value="ATP-dep_DNA_Helicase"/>
</dbReference>
<keyword evidence="5" id="KW-0067">ATP-binding</keyword>
<evidence type="ECO:0000256" key="1">
    <source>
        <dbReference type="ARBA" id="ARBA00006637"/>
    </source>
</evidence>
<dbReference type="AlphaFoldDB" id="A0A0C1N8T2"/>
<dbReference type="STRING" id="1479485.DA73_0231485"/>
<keyword evidence="6" id="KW-0413">Isomerase</keyword>
<dbReference type="PANTHER" id="PTHR11274">
    <property type="entry name" value="RAD25/XP-B DNA REPAIR HELICASE"/>
    <property type="match status" value="1"/>
</dbReference>
<dbReference type="SMART" id="SM00487">
    <property type="entry name" value="DEXDc"/>
    <property type="match status" value="1"/>
</dbReference>
<dbReference type="PANTHER" id="PTHR11274:SF0">
    <property type="entry name" value="GENERAL TRANSCRIPTION AND DNA REPAIR FACTOR IIH HELICASE SUBUNIT XPB"/>
    <property type="match status" value="1"/>
</dbReference>
<dbReference type="CDD" id="cd18789">
    <property type="entry name" value="SF2_C_XPB"/>
    <property type="match status" value="1"/>
</dbReference>